<gene>
    <name evidence="2" type="ORF">GALL_17960</name>
</gene>
<feature type="compositionally biased region" description="Low complexity" evidence="1">
    <location>
        <begin position="15"/>
        <end position="29"/>
    </location>
</feature>
<evidence type="ECO:0008006" key="3">
    <source>
        <dbReference type="Google" id="ProtNLM"/>
    </source>
</evidence>
<evidence type="ECO:0000256" key="1">
    <source>
        <dbReference type="SAM" id="MobiDB-lite"/>
    </source>
</evidence>
<sequence length="74" mass="8482">MELLNKPKGNVKKQTPMTTSMSGSQMSSYESENEKFYRTAECAYFKAEARGFEPGHEMEDWLAAEAEEKQCVQH</sequence>
<dbReference type="EMBL" id="MLJW01000004">
    <property type="protein sequence ID" value="OIR17578.1"/>
    <property type="molecule type" value="Genomic_DNA"/>
</dbReference>
<protein>
    <recommendedName>
        <fullName evidence="3">DUF2934 domain-containing protein</fullName>
    </recommendedName>
</protein>
<accession>A0A1J5T9P5</accession>
<name>A0A1J5T9P5_9ZZZZ</name>
<reference evidence="2" key="1">
    <citation type="submission" date="2016-10" db="EMBL/GenBank/DDBJ databases">
        <title>Sequence of Gallionella enrichment culture.</title>
        <authorList>
            <person name="Poehlein A."/>
            <person name="Muehling M."/>
            <person name="Daniel R."/>
        </authorList>
    </citation>
    <scope>NUCLEOTIDE SEQUENCE</scope>
</reference>
<proteinExistence type="predicted"/>
<evidence type="ECO:0000313" key="2">
    <source>
        <dbReference type="EMBL" id="OIR17578.1"/>
    </source>
</evidence>
<dbReference type="InterPro" id="IPR021327">
    <property type="entry name" value="DUF2934"/>
</dbReference>
<feature type="region of interest" description="Disordered" evidence="1">
    <location>
        <begin position="1"/>
        <end position="29"/>
    </location>
</feature>
<organism evidence="2">
    <name type="scientific">mine drainage metagenome</name>
    <dbReference type="NCBI Taxonomy" id="410659"/>
    <lineage>
        <taxon>unclassified sequences</taxon>
        <taxon>metagenomes</taxon>
        <taxon>ecological metagenomes</taxon>
    </lineage>
</organism>
<dbReference type="AlphaFoldDB" id="A0A1J5T9P5"/>
<comment type="caution">
    <text evidence="2">The sequence shown here is derived from an EMBL/GenBank/DDBJ whole genome shotgun (WGS) entry which is preliminary data.</text>
</comment>
<dbReference type="Pfam" id="PF11154">
    <property type="entry name" value="DUF2934"/>
    <property type="match status" value="1"/>
</dbReference>